<dbReference type="HOGENOM" id="CLU_038140_0_0_0"/>
<evidence type="ECO:0000313" key="3">
    <source>
        <dbReference type="Proteomes" id="UP000002008"/>
    </source>
</evidence>
<dbReference type="Proteomes" id="UP000002008">
    <property type="component" value="Chromosome"/>
</dbReference>
<dbReference type="InParanoid" id="A9WFG9"/>
<evidence type="ECO:0000313" key="2">
    <source>
        <dbReference type="EMBL" id="ABY33907.1"/>
    </source>
</evidence>
<dbReference type="PATRIC" id="fig|324602.8.peg.762"/>
<dbReference type="EnsemblBacteria" id="ABY33907">
    <property type="protein sequence ID" value="ABY33907"/>
    <property type="gene ID" value="Caur_0667"/>
</dbReference>
<evidence type="ECO:0008006" key="4">
    <source>
        <dbReference type="Google" id="ProtNLM"/>
    </source>
</evidence>
<keyword evidence="1" id="KW-1133">Transmembrane helix</keyword>
<gene>
    <name evidence="2" type="ordered locus">Caur_0667</name>
</gene>
<dbReference type="Pfam" id="PF07136">
    <property type="entry name" value="DUF1385"/>
    <property type="match status" value="1"/>
</dbReference>
<dbReference type="InterPro" id="IPR010787">
    <property type="entry name" value="DUF1385"/>
</dbReference>
<reference evidence="3" key="1">
    <citation type="journal article" date="2011" name="BMC Genomics">
        <title>Complete genome sequence of the filamentous anoxygenic phototrophic bacterium Chloroflexus aurantiacus.</title>
        <authorList>
            <person name="Tang K.H."/>
            <person name="Barry K."/>
            <person name="Chertkov O."/>
            <person name="Dalin E."/>
            <person name="Han C.S."/>
            <person name="Hauser L.J."/>
            <person name="Honchak B.M."/>
            <person name="Karbach L.E."/>
            <person name="Land M.L."/>
            <person name="Lapidus A."/>
            <person name="Larimer F.W."/>
            <person name="Mikhailova N."/>
            <person name="Pitluck S."/>
            <person name="Pierson B.K."/>
            <person name="Blankenship R.E."/>
        </authorList>
    </citation>
    <scope>NUCLEOTIDE SEQUENCE [LARGE SCALE GENOMIC DNA]</scope>
    <source>
        <strain evidence="3">ATCC 29366 / DSM 635 / J-10-fl</strain>
    </source>
</reference>
<dbReference type="KEGG" id="cau:Caur_0667"/>
<name>A9WFG9_CHLAA</name>
<evidence type="ECO:0000256" key="1">
    <source>
        <dbReference type="SAM" id="Phobius"/>
    </source>
</evidence>
<feature type="transmembrane region" description="Helical" evidence="1">
    <location>
        <begin position="232"/>
        <end position="249"/>
    </location>
</feature>
<dbReference type="PANTHER" id="PTHR42867:SF1">
    <property type="entry name" value="MEMBRANE PROTEIN-RELATED"/>
    <property type="match status" value="1"/>
</dbReference>
<dbReference type="PANTHER" id="PTHR42867">
    <property type="entry name" value="MEMBRANE PROTEIN-RELATED"/>
    <property type="match status" value="1"/>
</dbReference>
<feature type="transmembrane region" description="Helical" evidence="1">
    <location>
        <begin position="208"/>
        <end position="226"/>
    </location>
</feature>
<dbReference type="eggNOG" id="COG3872">
    <property type="taxonomic scope" value="Bacteria"/>
</dbReference>
<keyword evidence="1" id="KW-0812">Transmembrane</keyword>
<dbReference type="AlphaFoldDB" id="A9WFG9"/>
<proteinExistence type="predicted"/>
<protein>
    <recommendedName>
        <fullName evidence="4">DUF1385 domain-containing protein</fullName>
    </recommendedName>
</protein>
<feature type="transmembrane region" description="Helical" evidence="1">
    <location>
        <begin position="143"/>
        <end position="163"/>
    </location>
</feature>
<sequence>MPVREPRQVETDMSGQQFKYGGQAVLEGVMMRGRHQATVVVRRPDGSFARLDMPVPPRAARWQRLPLLRGFAALAEAFTIGRKALDFSATVVAADEEEQLHPWLQGLIFIVTIAVAVGLFVVMPSLVANFIGQLGAPILLREVIEALINLAMVIAYIVAIGRIPDINRVFGYHGAEHKVINAYEAGLPLTVESVRQCSRIHPRCGTSFLLAVALIGFLIFLSVAGLPVWQRIIARIVLIPLVAAVAFEVQQLAANHYHRPWVRWLLAPTLAAQYLTTREPNDDMIATAIAAFEAVLHADQHAQAQPVQVTANVTGLVDTQPTM</sequence>
<organism evidence="2 3">
    <name type="scientific">Chloroflexus aurantiacus (strain ATCC 29366 / DSM 635 / J-10-fl)</name>
    <dbReference type="NCBI Taxonomy" id="324602"/>
    <lineage>
        <taxon>Bacteria</taxon>
        <taxon>Bacillati</taxon>
        <taxon>Chloroflexota</taxon>
        <taxon>Chloroflexia</taxon>
        <taxon>Chloroflexales</taxon>
        <taxon>Chloroflexineae</taxon>
        <taxon>Chloroflexaceae</taxon>
        <taxon>Chloroflexus</taxon>
    </lineage>
</organism>
<feature type="transmembrane region" description="Helical" evidence="1">
    <location>
        <begin position="107"/>
        <end position="131"/>
    </location>
</feature>
<keyword evidence="3" id="KW-1185">Reference proteome</keyword>
<dbReference type="EMBL" id="CP000909">
    <property type="protein sequence ID" value="ABY33907.1"/>
    <property type="molecule type" value="Genomic_DNA"/>
</dbReference>
<dbReference type="FunCoup" id="A9WFG9">
    <property type="interactions" value="6"/>
</dbReference>
<dbReference type="STRING" id="324602.Caur_0667"/>
<keyword evidence="1" id="KW-0472">Membrane</keyword>
<accession>A9WFG9</accession>